<dbReference type="KEGG" id="minf:MESINF_1284"/>
<dbReference type="Proteomes" id="UP000250796">
    <property type="component" value="Chromosome MESINF"/>
</dbReference>
<evidence type="ECO:0000313" key="1">
    <source>
        <dbReference type="EMBL" id="SSC12728.1"/>
    </source>
</evidence>
<sequence>MIDTLTCIGQETRFQTTYEELKHGCCVMVSLAGLSFQTTYEELKRVNEPALPLAGGASRLPMRN</sequence>
<organism evidence="1 2">
    <name type="scientific">Mesotoga infera</name>
    <dbReference type="NCBI Taxonomy" id="1236046"/>
    <lineage>
        <taxon>Bacteria</taxon>
        <taxon>Thermotogati</taxon>
        <taxon>Thermotogota</taxon>
        <taxon>Thermotogae</taxon>
        <taxon>Kosmotogales</taxon>
        <taxon>Kosmotogaceae</taxon>
        <taxon>Mesotoga</taxon>
    </lineage>
</organism>
<evidence type="ECO:0000313" key="2">
    <source>
        <dbReference type="Proteomes" id="UP000250796"/>
    </source>
</evidence>
<accession>A0A7Z7LEN6</accession>
<proteinExistence type="predicted"/>
<dbReference type="AlphaFoldDB" id="A0A7Z7LEN6"/>
<name>A0A7Z7LEN6_9BACT</name>
<reference evidence="1 2" key="1">
    <citation type="submission" date="2017-01" db="EMBL/GenBank/DDBJ databases">
        <authorList>
            <person name="Erauso G."/>
        </authorList>
    </citation>
    <scope>NUCLEOTIDE SEQUENCE [LARGE SCALE GENOMIC DNA]</scope>
    <source>
        <strain evidence="1">MESINF1</strain>
    </source>
</reference>
<gene>
    <name evidence="1" type="ORF">MESINF_1284</name>
</gene>
<keyword evidence="2" id="KW-1185">Reference proteome</keyword>
<protein>
    <submittedName>
        <fullName evidence="1">Uncharacterized protein</fullName>
    </submittedName>
</protein>
<dbReference type="EMBL" id="LS974202">
    <property type="protein sequence ID" value="SSC12728.1"/>
    <property type="molecule type" value="Genomic_DNA"/>
</dbReference>